<accession>A0A100JM19</accession>
<sequence>MGRGQWVRYPLRVVVDTAAYADADTKVYGKVAALSRRRACEASVAKLAEYAGLSMSATEKALTRLSRPAPTDGVRELTRKQRSHKGSGNGRTNERTTRALEDGERYIDAPVRAADTLRGTLHRLYLLLRYTTVVEHRDLTCAEIGEALRHHGGKHAGEPLHERTASLLLDELEAAGWITQDKRAGYRGRHQITVHDDPVHLVDQPDPAPTPPTTPAPTTPGAEYGAAPDLECGAPAYKEDQELNDSGNNPPTAVLGIRRRRPTGGGAREMAVDTFGRRAGLDLTPAAWRVVWSVLDPVRHELDPLTGWEWERLVHDVLRHLGDGQTPERLRDRVQRRYTVMRTDDPDEAPAIGSFARWLIGAALVRRGCENGDCETGTLWSTGISCPACALRREMAETRARLDAEPARPVRQITARPAQVPREQRAVPAPARPPLPPHRPPTGHVGPPPGTGGWRALVARERPQAAAHAYQHRWTGEHARHLPDATGT</sequence>
<feature type="compositionally biased region" description="Basic and acidic residues" evidence="1">
    <location>
        <begin position="474"/>
        <end position="488"/>
    </location>
</feature>
<dbReference type="Proteomes" id="UP000067448">
    <property type="component" value="Unassembled WGS sequence"/>
</dbReference>
<proteinExistence type="predicted"/>
<feature type="region of interest" description="Disordered" evidence="1">
    <location>
        <begin position="198"/>
        <end position="267"/>
    </location>
</feature>
<feature type="region of interest" description="Disordered" evidence="1">
    <location>
        <begin position="64"/>
        <end position="96"/>
    </location>
</feature>
<feature type="region of interest" description="Disordered" evidence="1">
    <location>
        <begin position="416"/>
        <end position="488"/>
    </location>
</feature>
<evidence type="ECO:0000313" key="3">
    <source>
        <dbReference type="Proteomes" id="UP000067448"/>
    </source>
</evidence>
<reference evidence="2 3" key="2">
    <citation type="journal article" date="2016" name="Genome Announc.">
        <title>Draft Genome Sequences of Streptomyces scabiei S58, Streptomyces turgidiscabies T45, and Streptomyces acidiscabies a10, the Pathogens of Potato Common Scab, Isolated in Japan.</title>
        <authorList>
            <person name="Tomihama T."/>
            <person name="Nishi Y."/>
            <person name="Sakai M."/>
            <person name="Ikenaga M."/>
            <person name="Okubo T."/>
            <person name="Ikeda S."/>
        </authorList>
    </citation>
    <scope>NUCLEOTIDE SEQUENCE [LARGE SCALE GENOMIC DNA]</scope>
    <source>
        <strain evidence="2 3">S58</strain>
    </source>
</reference>
<gene>
    <name evidence="2" type="ORF">SsS58_02271</name>
</gene>
<organism evidence="2 3">
    <name type="scientific">Streptomyces scabiei</name>
    <dbReference type="NCBI Taxonomy" id="1930"/>
    <lineage>
        <taxon>Bacteria</taxon>
        <taxon>Bacillati</taxon>
        <taxon>Actinomycetota</taxon>
        <taxon>Actinomycetes</taxon>
        <taxon>Kitasatosporales</taxon>
        <taxon>Streptomycetaceae</taxon>
        <taxon>Streptomyces</taxon>
    </lineage>
</organism>
<feature type="compositionally biased region" description="Pro residues" evidence="1">
    <location>
        <begin position="430"/>
        <end position="450"/>
    </location>
</feature>
<dbReference type="AlphaFoldDB" id="A0A100JM19"/>
<name>A0A100JM19_STRSC</name>
<feature type="compositionally biased region" description="Low complexity" evidence="1">
    <location>
        <begin position="219"/>
        <end position="228"/>
    </location>
</feature>
<comment type="caution">
    <text evidence="2">The sequence shown here is derived from an EMBL/GenBank/DDBJ whole genome shotgun (WGS) entry which is preliminary data.</text>
</comment>
<protein>
    <submittedName>
        <fullName evidence="2">Uncharacterized protein</fullName>
    </submittedName>
</protein>
<evidence type="ECO:0000256" key="1">
    <source>
        <dbReference type="SAM" id="MobiDB-lite"/>
    </source>
</evidence>
<feature type="compositionally biased region" description="Pro residues" evidence="1">
    <location>
        <begin position="206"/>
        <end position="218"/>
    </location>
</feature>
<dbReference type="EMBL" id="BCMM01000008">
    <property type="protein sequence ID" value="GAQ61917.1"/>
    <property type="molecule type" value="Genomic_DNA"/>
</dbReference>
<reference evidence="3" key="1">
    <citation type="submission" date="2015-11" db="EMBL/GenBank/DDBJ databases">
        <authorList>
            <consortium name="Cross-ministerial Strategic Innovation Promotion Program (SIP) consortium"/>
            <person name="Tomihama T."/>
            <person name="Ikenaga M."/>
            <person name="Sakai M."/>
            <person name="Okubo T."/>
            <person name="Ikeda S."/>
        </authorList>
    </citation>
    <scope>NUCLEOTIDE SEQUENCE [LARGE SCALE GENOMIC DNA]</scope>
    <source>
        <strain evidence="3">S58</strain>
    </source>
</reference>
<reference evidence="3" key="3">
    <citation type="submission" date="2016-02" db="EMBL/GenBank/DDBJ databases">
        <title>Draft genome of pathogenic Streptomyces sp. in Japan.</title>
        <authorList>
            <person name="Tomihama T."/>
            <person name="Ikenaga M."/>
            <person name="Sakai M."/>
            <person name="Okubo T."/>
            <person name="Ikeda S."/>
        </authorList>
    </citation>
    <scope>NUCLEOTIDE SEQUENCE [LARGE SCALE GENOMIC DNA]</scope>
    <source>
        <strain evidence="3">S58</strain>
    </source>
</reference>
<evidence type="ECO:0000313" key="2">
    <source>
        <dbReference type="EMBL" id="GAQ61917.1"/>
    </source>
</evidence>